<gene>
    <name evidence="2" type="ORF">Msi02_40280</name>
</gene>
<dbReference type="Proteomes" id="UP000660454">
    <property type="component" value="Unassembled WGS sequence"/>
</dbReference>
<evidence type="ECO:0000256" key="1">
    <source>
        <dbReference type="SAM" id="MobiDB-lite"/>
    </source>
</evidence>
<reference evidence="2 3" key="1">
    <citation type="submission" date="2021-01" db="EMBL/GenBank/DDBJ databases">
        <title>Whole genome shotgun sequence of Microbispora siamensis NBRC 104113.</title>
        <authorList>
            <person name="Komaki H."/>
            <person name="Tamura T."/>
        </authorList>
    </citation>
    <scope>NUCLEOTIDE SEQUENCE [LARGE SCALE GENOMIC DNA]</scope>
    <source>
        <strain evidence="2 3">NBRC 104113</strain>
    </source>
</reference>
<organism evidence="2 3">
    <name type="scientific">Microbispora siamensis</name>
    <dbReference type="NCBI Taxonomy" id="564413"/>
    <lineage>
        <taxon>Bacteria</taxon>
        <taxon>Bacillati</taxon>
        <taxon>Actinomycetota</taxon>
        <taxon>Actinomycetes</taxon>
        <taxon>Streptosporangiales</taxon>
        <taxon>Streptosporangiaceae</taxon>
        <taxon>Microbispora</taxon>
    </lineage>
</organism>
<dbReference type="EMBL" id="BOOF01000023">
    <property type="protein sequence ID" value="GIH63211.1"/>
    <property type="molecule type" value="Genomic_DNA"/>
</dbReference>
<feature type="region of interest" description="Disordered" evidence="1">
    <location>
        <begin position="16"/>
        <end position="53"/>
    </location>
</feature>
<keyword evidence="3" id="KW-1185">Reference proteome</keyword>
<comment type="caution">
    <text evidence="2">The sequence shown here is derived from an EMBL/GenBank/DDBJ whole genome shotgun (WGS) entry which is preliminary data.</text>
</comment>
<evidence type="ECO:0000313" key="3">
    <source>
        <dbReference type="Proteomes" id="UP000660454"/>
    </source>
</evidence>
<name>A0ABQ4GP69_9ACTN</name>
<protein>
    <submittedName>
        <fullName evidence="2">Uncharacterized protein</fullName>
    </submittedName>
</protein>
<sequence length="82" mass="8622">MLVRLDDDAARQAEIAGEVAGGGQAGARDEPPGPDGVPHLAGDLPGEPARGPVDHEMKIGHWSTLTRLDWTMDQDQAVPSIT</sequence>
<accession>A0ABQ4GP69</accession>
<evidence type="ECO:0000313" key="2">
    <source>
        <dbReference type="EMBL" id="GIH63211.1"/>
    </source>
</evidence>
<proteinExistence type="predicted"/>